<organism evidence="1 2">
    <name type="scientific">Paraburkholderia metrosideri</name>
    <dbReference type="NCBI Taxonomy" id="580937"/>
    <lineage>
        <taxon>Bacteria</taxon>
        <taxon>Pseudomonadati</taxon>
        <taxon>Pseudomonadota</taxon>
        <taxon>Betaproteobacteria</taxon>
        <taxon>Burkholderiales</taxon>
        <taxon>Burkholderiaceae</taxon>
        <taxon>Paraburkholderia</taxon>
    </lineage>
</organism>
<name>A0ABW9E3X0_9BURK</name>
<sequence length="57" mass="6159">MSGSLAGGERQLLLLARVLRPRPRLLLLDDPSAALSPRMIGAVFDAILHTLESEHIA</sequence>
<dbReference type="Proteomes" id="UP001629432">
    <property type="component" value="Unassembled WGS sequence"/>
</dbReference>
<proteinExistence type="predicted"/>
<evidence type="ECO:0000313" key="2">
    <source>
        <dbReference type="Proteomes" id="UP001629432"/>
    </source>
</evidence>
<keyword evidence="1" id="KW-0547">Nucleotide-binding</keyword>
<dbReference type="InterPro" id="IPR027417">
    <property type="entry name" value="P-loop_NTPase"/>
</dbReference>
<evidence type="ECO:0000313" key="1">
    <source>
        <dbReference type="EMBL" id="MFM0642270.1"/>
    </source>
</evidence>
<dbReference type="SUPFAM" id="SSF52540">
    <property type="entry name" value="P-loop containing nucleoside triphosphate hydrolases"/>
    <property type="match status" value="1"/>
</dbReference>
<dbReference type="EMBL" id="JAQQCF010000063">
    <property type="protein sequence ID" value="MFM0642270.1"/>
    <property type="molecule type" value="Genomic_DNA"/>
</dbReference>
<comment type="caution">
    <text evidence="1">The sequence shown here is derived from an EMBL/GenBank/DDBJ whole genome shotgun (WGS) entry which is preliminary data.</text>
</comment>
<dbReference type="GO" id="GO:0005524">
    <property type="term" value="F:ATP binding"/>
    <property type="evidence" value="ECO:0007669"/>
    <property type="project" value="UniProtKB-KW"/>
</dbReference>
<dbReference type="RefSeq" id="WP_408232117.1">
    <property type="nucleotide sequence ID" value="NZ_JAQQCF010000063.1"/>
</dbReference>
<keyword evidence="2" id="KW-1185">Reference proteome</keyword>
<accession>A0ABW9E3X0</accession>
<keyword evidence="1" id="KW-0067">ATP-binding</keyword>
<reference evidence="1 2" key="1">
    <citation type="journal article" date="2024" name="Chem. Sci.">
        <title>Discovery of megapolipeptins by genome mining of a Burkholderiales bacteria collection.</title>
        <authorList>
            <person name="Paulo B.S."/>
            <person name="Recchia M.J.J."/>
            <person name="Lee S."/>
            <person name="Fergusson C.H."/>
            <person name="Romanowski S.B."/>
            <person name="Hernandez A."/>
            <person name="Krull N."/>
            <person name="Liu D.Y."/>
            <person name="Cavanagh H."/>
            <person name="Bos A."/>
            <person name="Gray C.A."/>
            <person name="Murphy B.T."/>
            <person name="Linington R.G."/>
            <person name="Eustaquio A.S."/>
        </authorList>
    </citation>
    <scope>NUCLEOTIDE SEQUENCE [LARGE SCALE GENOMIC DNA]</scope>
    <source>
        <strain evidence="1 2">RL17-338-BIC-A</strain>
    </source>
</reference>
<dbReference type="Gene3D" id="3.40.50.300">
    <property type="entry name" value="P-loop containing nucleotide triphosphate hydrolases"/>
    <property type="match status" value="1"/>
</dbReference>
<protein>
    <submittedName>
        <fullName evidence="1">ATP-binding cassette domain-containing protein</fullName>
    </submittedName>
</protein>
<gene>
    <name evidence="1" type="ORF">PQQ63_36925</name>
</gene>